<proteinExistence type="predicted"/>
<evidence type="ECO:0000313" key="3">
    <source>
        <dbReference type="Proteomes" id="UP000030889"/>
    </source>
</evidence>
<keyword evidence="1" id="KW-0802">TPR repeat</keyword>
<dbReference type="SUPFAM" id="SSF48452">
    <property type="entry name" value="TPR-like"/>
    <property type="match status" value="1"/>
</dbReference>
<dbReference type="EMBL" id="JRGF01000023">
    <property type="protein sequence ID" value="KHE40390.1"/>
    <property type="molecule type" value="Genomic_DNA"/>
</dbReference>
<evidence type="ECO:0000256" key="1">
    <source>
        <dbReference type="PROSITE-ProRule" id="PRU00339"/>
    </source>
</evidence>
<dbReference type="SMART" id="SM00028">
    <property type="entry name" value="TPR"/>
    <property type="match status" value="1"/>
</dbReference>
<sequence length="395" mass="44236">MKRILCVIVSTLAVLLLFAGGCSVARRLDRRDVSAVLSHTPRALRVDARPEATATADTIEIRESAAADFGLTPVTVTRENGEETYHIEIEEIVVVAPARSLPERLGAVTVDFTVRLPAELSGADRRVVITPVLHREDGREPLGNIVLSGELFGRVQKRNTWQYARYLTLFQPDSVQAAQAYRRFVHHTPVTDVRADYPAHRNGEATYRFTQRIPTASAGRRLRLTLEGCVEALDGSRYPLPPSDTLVYHISSLLTFADTTARYVRHTFPVCSGNDALYPPQDTLTTVTPDTLYRRGTELLMSKKYIQALELLMPYGDLNTAVCLLSLGNDRRACELLQRLPPDDARVCYLLAIAYARLREEDKAFDAYQRACALDENLEYRAALDPELHSLIKNR</sequence>
<comment type="caution">
    <text evidence="2">The sequence shown here is derived from an EMBL/GenBank/DDBJ whole genome shotgun (WGS) entry which is preliminary data.</text>
</comment>
<keyword evidence="3" id="KW-1185">Reference proteome</keyword>
<organism evidence="2 3">
    <name type="scientific">Alistipes inops</name>
    <dbReference type="NCBI Taxonomy" id="1501391"/>
    <lineage>
        <taxon>Bacteria</taxon>
        <taxon>Pseudomonadati</taxon>
        <taxon>Bacteroidota</taxon>
        <taxon>Bacteroidia</taxon>
        <taxon>Bacteroidales</taxon>
        <taxon>Rikenellaceae</taxon>
        <taxon>Alistipes</taxon>
    </lineage>
</organism>
<name>A0ABR4YIE8_9BACT</name>
<protein>
    <recommendedName>
        <fullName evidence="4">Tetratricopeptide repeat protein</fullName>
    </recommendedName>
</protein>
<gene>
    <name evidence="2" type="ORF">LG35_09920</name>
</gene>
<dbReference type="InterPro" id="IPR011990">
    <property type="entry name" value="TPR-like_helical_dom_sf"/>
</dbReference>
<feature type="repeat" description="TPR" evidence="1">
    <location>
        <begin position="345"/>
        <end position="378"/>
    </location>
</feature>
<dbReference type="Gene3D" id="1.25.40.10">
    <property type="entry name" value="Tetratricopeptide repeat domain"/>
    <property type="match status" value="1"/>
</dbReference>
<evidence type="ECO:0008006" key="4">
    <source>
        <dbReference type="Google" id="ProtNLM"/>
    </source>
</evidence>
<evidence type="ECO:0000313" key="2">
    <source>
        <dbReference type="EMBL" id="KHE40390.1"/>
    </source>
</evidence>
<dbReference type="InterPro" id="IPR019734">
    <property type="entry name" value="TPR_rpt"/>
</dbReference>
<dbReference type="RefSeq" id="WP_035474410.1">
    <property type="nucleotide sequence ID" value="NZ_JRGF01000023.1"/>
</dbReference>
<dbReference type="Proteomes" id="UP000030889">
    <property type="component" value="Unassembled WGS sequence"/>
</dbReference>
<accession>A0ABR4YIE8</accession>
<dbReference type="PROSITE" id="PS50005">
    <property type="entry name" value="TPR"/>
    <property type="match status" value="1"/>
</dbReference>
<dbReference type="PROSITE" id="PS51257">
    <property type="entry name" value="PROKAR_LIPOPROTEIN"/>
    <property type="match status" value="1"/>
</dbReference>
<reference evidence="2 3" key="1">
    <citation type="submission" date="2014-09" db="EMBL/GenBank/DDBJ databases">
        <title>Alistipes sp. 627, sp. nov., a novel member of the family Rikenellaceae isolated from human faeces.</title>
        <authorList>
            <person name="Shkoporov A.N."/>
            <person name="Chaplin A.V."/>
            <person name="Motuzova O.V."/>
            <person name="Kafarskaia L.I."/>
            <person name="Khokhlova E.V."/>
            <person name="Efimov B.A."/>
        </authorList>
    </citation>
    <scope>NUCLEOTIDE SEQUENCE [LARGE SCALE GENOMIC DNA]</scope>
    <source>
        <strain evidence="2 3">627</strain>
    </source>
</reference>